<dbReference type="AlphaFoldDB" id="A0A7N0UJE1"/>
<dbReference type="Proteomes" id="UP000594263">
    <property type="component" value="Unplaced"/>
</dbReference>
<dbReference type="EnsemblPlants" id="Kaladp0068s0347.1.v1.1">
    <property type="protein sequence ID" value="Kaladp0068s0347.1.v1.1.CDS.1"/>
    <property type="gene ID" value="Kaladp0068s0347.v1.1"/>
</dbReference>
<name>A0A7N0UJE1_KALFE</name>
<sequence length="230" mass="25848">MINIAAWNIRGLNSPLKLKEVFHFIQSNSIQFFGILETKLSASSLDILKTKFDSKGSWSIQSNILSTSRARIIIGWSSATIQACQIISSSPQFMHCLLIAGGQRFYVTMIYAFNQIQYRAPLWSELTSISQSMFDPWVLLGDFNCLLSTQDRIGSPVAMRETTELNDFFSNCGISDIPHTGFKFTWSNKRYSSSIIHCKLDRVCCNGQWIAAFPDSHAIFSPPGISDHCP</sequence>
<dbReference type="SUPFAM" id="SSF56219">
    <property type="entry name" value="DNase I-like"/>
    <property type="match status" value="1"/>
</dbReference>
<accession>A0A7N0UJE1</accession>
<evidence type="ECO:0000313" key="2">
    <source>
        <dbReference type="Proteomes" id="UP000594263"/>
    </source>
</evidence>
<dbReference type="Gene3D" id="3.60.10.10">
    <property type="entry name" value="Endonuclease/exonuclease/phosphatase"/>
    <property type="match status" value="1"/>
</dbReference>
<evidence type="ECO:0008006" key="3">
    <source>
        <dbReference type="Google" id="ProtNLM"/>
    </source>
</evidence>
<keyword evidence="2" id="KW-1185">Reference proteome</keyword>
<dbReference type="PANTHER" id="PTHR33710:SF64">
    <property type="entry name" value="ENDONUCLEASE_EXONUCLEASE_PHOSPHATASE DOMAIN-CONTAINING PROTEIN"/>
    <property type="match status" value="1"/>
</dbReference>
<organism evidence="1 2">
    <name type="scientific">Kalanchoe fedtschenkoi</name>
    <name type="common">Lavender scallops</name>
    <name type="synonym">South American air plant</name>
    <dbReference type="NCBI Taxonomy" id="63787"/>
    <lineage>
        <taxon>Eukaryota</taxon>
        <taxon>Viridiplantae</taxon>
        <taxon>Streptophyta</taxon>
        <taxon>Embryophyta</taxon>
        <taxon>Tracheophyta</taxon>
        <taxon>Spermatophyta</taxon>
        <taxon>Magnoliopsida</taxon>
        <taxon>eudicotyledons</taxon>
        <taxon>Gunneridae</taxon>
        <taxon>Pentapetalae</taxon>
        <taxon>Saxifragales</taxon>
        <taxon>Crassulaceae</taxon>
        <taxon>Kalanchoe</taxon>
    </lineage>
</organism>
<reference evidence="1" key="1">
    <citation type="submission" date="2021-01" db="UniProtKB">
        <authorList>
            <consortium name="EnsemblPlants"/>
        </authorList>
    </citation>
    <scope>IDENTIFICATION</scope>
</reference>
<dbReference type="InterPro" id="IPR036691">
    <property type="entry name" value="Endo/exonu/phosph_ase_sf"/>
</dbReference>
<dbReference type="PANTHER" id="PTHR33710">
    <property type="entry name" value="BNAC02G09200D PROTEIN"/>
    <property type="match status" value="1"/>
</dbReference>
<dbReference type="OMA" id="NRICPGW"/>
<proteinExistence type="predicted"/>
<dbReference type="Gramene" id="Kaladp0068s0347.1.v1.1">
    <property type="protein sequence ID" value="Kaladp0068s0347.1.v1.1.CDS.1"/>
    <property type="gene ID" value="Kaladp0068s0347.v1.1"/>
</dbReference>
<evidence type="ECO:0000313" key="1">
    <source>
        <dbReference type="EnsemblPlants" id="Kaladp0068s0347.1.v1.1.CDS.1"/>
    </source>
</evidence>
<protein>
    <recommendedName>
        <fullName evidence="3">Endonuclease/exonuclease/phosphatase domain-containing protein</fullName>
    </recommendedName>
</protein>